<dbReference type="RefSeq" id="WP_256507142.1">
    <property type="nucleotide sequence ID" value="NZ_CP101740.1"/>
</dbReference>
<dbReference type="EMBL" id="CP101740">
    <property type="protein sequence ID" value="UUL83300.1"/>
    <property type="molecule type" value="Genomic_DNA"/>
</dbReference>
<reference evidence="2" key="1">
    <citation type="submission" date="2022-07" db="EMBL/GenBank/DDBJ databases">
        <title>Sphingomonas sp. nov., a novel bacterium isolated from the north slope of the Mount Everest.</title>
        <authorList>
            <person name="Cui X."/>
            <person name="Liu Y."/>
        </authorList>
    </citation>
    <scope>NUCLEOTIDE SEQUENCE</scope>
    <source>
        <strain evidence="2">S5-59</strain>
    </source>
</reference>
<organism evidence="2 3">
    <name type="scientific">Sphingomonas qomolangmaensis</name>
    <dbReference type="NCBI Taxonomy" id="2918765"/>
    <lineage>
        <taxon>Bacteria</taxon>
        <taxon>Pseudomonadati</taxon>
        <taxon>Pseudomonadota</taxon>
        <taxon>Alphaproteobacteria</taxon>
        <taxon>Sphingomonadales</taxon>
        <taxon>Sphingomonadaceae</taxon>
        <taxon>Sphingomonas</taxon>
    </lineage>
</organism>
<evidence type="ECO:0000256" key="1">
    <source>
        <dbReference type="SAM" id="Phobius"/>
    </source>
</evidence>
<evidence type="ECO:0000313" key="3">
    <source>
        <dbReference type="Proteomes" id="UP001058533"/>
    </source>
</evidence>
<name>A0ABY5L8K0_9SPHN</name>
<gene>
    <name evidence="2" type="ORF">NMP03_03445</name>
</gene>
<keyword evidence="1" id="KW-0472">Membrane</keyword>
<keyword evidence="3" id="KW-1185">Reference proteome</keyword>
<evidence type="ECO:0000313" key="2">
    <source>
        <dbReference type="EMBL" id="UUL83300.1"/>
    </source>
</evidence>
<dbReference type="Proteomes" id="UP001058533">
    <property type="component" value="Chromosome"/>
</dbReference>
<keyword evidence="1" id="KW-1133">Transmembrane helix</keyword>
<protein>
    <submittedName>
        <fullName evidence="2">Uncharacterized protein</fullName>
    </submittedName>
</protein>
<feature type="transmembrane region" description="Helical" evidence="1">
    <location>
        <begin position="33"/>
        <end position="53"/>
    </location>
</feature>
<sequence length="61" mass="6441">MGRRRVKGIASILLAIVVGIVLLWLAIQLLVGVIKLVGVLIAGIIAVAVYFFAEKAIGKGR</sequence>
<feature type="transmembrane region" description="Helical" evidence="1">
    <location>
        <begin position="9"/>
        <end position="27"/>
    </location>
</feature>
<keyword evidence="1" id="KW-0812">Transmembrane</keyword>
<proteinExistence type="predicted"/>
<accession>A0ABY5L8K0</accession>